<keyword evidence="11" id="KW-1185">Reference proteome</keyword>
<dbReference type="Pfam" id="PF18699">
    <property type="entry name" value="MRPL52"/>
    <property type="match status" value="1"/>
</dbReference>
<evidence type="ECO:0000256" key="2">
    <source>
        <dbReference type="ARBA" id="ARBA00007232"/>
    </source>
</evidence>
<dbReference type="AlphaFoldDB" id="V3ZG08"/>
<evidence type="ECO:0000256" key="5">
    <source>
        <dbReference type="ARBA" id="ARBA00023128"/>
    </source>
</evidence>
<dbReference type="EMBL" id="KB203796">
    <property type="protein sequence ID" value="ESO83072.1"/>
    <property type="molecule type" value="Genomic_DNA"/>
</dbReference>
<dbReference type="HOGENOM" id="CLU_135844_1_0_1"/>
<keyword evidence="4" id="KW-0689">Ribosomal protein</keyword>
<dbReference type="OMA" id="RSIDQKW"/>
<dbReference type="OrthoDB" id="10249237at2759"/>
<proteinExistence type="inferred from homology"/>
<evidence type="ECO:0000313" key="11">
    <source>
        <dbReference type="Proteomes" id="UP000030746"/>
    </source>
</evidence>
<dbReference type="RefSeq" id="XP_009066254.1">
    <property type="nucleotide sequence ID" value="XM_009068006.1"/>
</dbReference>
<dbReference type="STRING" id="225164.V3ZG08"/>
<evidence type="ECO:0000256" key="8">
    <source>
        <dbReference type="ARBA" id="ARBA00035425"/>
    </source>
</evidence>
<evidence type="ECO:0000256" key="3">
    <source>
        <dbReference type="ARBA" id="ARBA00022946"/>
    </source>
</evidence>
<dbReference type="PANTHER" id="PTHR34090">
    <property type="entry name" value="39S RIBOSOMAL PROTEIN L52, MITOCHONDRIAL"/>
    <property type="match status" value="1"/>
</dbReference>
<reference evidence="10 11" key="1">
    <citation type="journal article" date="2013" name="Nature">
        <title>Insights into bilaterian evolution from three spiralian genomes.</title>
        <authorList>
            <person name="Simakov O."/>
            <person name="Marletaz F."/>
            <person name="Cho S.J."/>
            <person name="Edsinger-Gonzales E."/>
            <person name="Havlak P."/>
            <person name="Hellsten U."/>
            <person name="Kuo D.H."/>
            <person name="Larsson T."/>
            <person name="Lv J."/>
            <person name="Arendt D."/>
            <person name="Savage R."/>
            <person name="Osoegawa K."/>
            <person name="de Jong P."/>
            <person name="Grimwood J."/>
            <person name="Chapman J.A."/>
            <person name="Shapiro H."/>
            <person name="Aerts A."/>
            <person name="Otillar R.P."/>
            <person name="Terry A.Y."/>
            <person name="Boore J.L."/>
            <person name="Grigoriev I.V."/>
            <person name="Lindberg D.R."/>
            <person name="Seaver E.C."/>
            <person name="Weisblat D.A."/>
            <person name="Putnam N.H."/>
            <person name="Rokhsar D.S."/>
        </authorList>
    </citation>
    <scope>NUCLEOTIDE SEQUENCE [LARGE SCALE GENOMIC DNA]</scope>
</reference>
<name>V3ZG08_LOTGI</name>
<dbReference type="GO" id="GO:0003735">
    <property type="term" value="F:structural constituent of ribosome"/>
    <property type="evidence" value="ECO:0007669"/>
    <property type="project" value="InterPro"/>
</dbReference>
<dbReference type="InterPro" id="IPR034596">
    <property type="entry name" value="Ribosomal_mL52"/>
</dbReference>
<comment type="similarity">
    <text evidence="2">Belongs to the mitochondrion-specific ribosomal protein mL52 family.</text>
</comment>
<gene>
    <name evidence="10" type="ORF">LOTGIDRAFT_236847</name>
</gene>
<dbReference type="Proteomes" id="UP000030746">
    <property type="component" value="Unassembled WGS sequence"/>
</dbReference>
<evidence type="ECO:0000256" key="1">
    <source>
        <dbReference type="ARBA" id="ARBA00004173"/>
    </source>
</evidence>
<dbReference type="CTD" id="20250270"/>
<dbReference type="KEGG" id="lgi:LOTGIDRAFT_236847"/>
<evidence type="ECO:0000313" key="10">
    <source>
        <dbReference type="EMBL" id="ESO83072.1"/>
    </source>
</evidence>
<sequence length="132" mass="15328">MASNARCFSSLRSILQSKAACLQTQNRPYFKGAYSIIFSDNRKRRLKRGESGNKTRYGPLTDLPDFTYLDGRPTPLTAGQKERKEERIKTAERIMKLVGEMETAQVMYDTRIQREENELKQRQNKALRAKVH</sequence>
<comment type="subcellular location">
    <subcellularLocation>
        <location evidence="1">Mitochondrion</location>
    </subcellularLocation>
</comment>
<dbReference type="GeneID" id="20250270"/>
<evidence type="ECO:0000256" key="4">
    <source>
        <dbReference type="ARBA" id="ARBA00022980"/>
    </source>
</evidence>
<organism evidence="10 11">
    <name type="scientific">Lottia gigantea</name>
    <name type="common">Giant owl limpet</name>
    <dbReference type="NCBI Taxonomy" id="225164"/>
    <lineage>
        <taxon>Eukaryota</taxon>
        <taxon>Metazoa</taxon>
        <taxon>Spiralia</taxon>
        <taxon>Lophotrochozoa</taxon>
        <taxon>Mollusca</taxon>
        <taxon>Gastropoda</taxon>
        <taxon>Patellogastropoda</taxon>
        <taxon>Lottioidea</taxon>
        <taxon>Lottiidae</taxon>
        <taxon>Lottia</taxon>
    </lineage>
</organism>
<keyword evidence="6" id="KW-0687">Ribonucleoprotein</keyword>
<dbReference type="PANTHER" id="PTHR34090:SF1">
    <property type="entry name" value="LARGE RIBOSOMAL SUBUNIT PROTEIN ML52"/>
    <property type="match status" value="1"/>
</dbReference>
<dbReference type="GO" id="GO:0005762">
    <property type="term" value="C:mitochondrial large ribosomal subunit"/>
    <property type="evidence" value="ECO:0007669"/>
    <property type="project" value="InterPro"/>
</dbReference>
<dbReference type="GO" id="GO:0032543">
    <property type="term" value="P:mitochondrial translation"/>
    <property type="evidence" value="ECO:0007669"/>
    <property type="project" value="InterPro"/>
</dbReference>
<feature type="region of interest" description="Disordered" evidence="9">
    <location>
        <begin position="44"/>
        <end position="86"/>
    </location>
</feature>
<evidence type="ECO:0000256" key="7">
    <source>
        <dbReference type="ARBA" id="ARBA00035181"/>
    </source>
</evidence>
<keyword evidence="3" id="KW-0809">Transit peptide</keyword>
<evidence type="ECO:0000256" key="9">
    <source>
        <dbReference type="SAM" id="MobiDB-lite"/>
    </source>
</evidence>
<evidence type="ECO:0000256" key="6">
    <source>
        <dbReference type="ARBA" id="ARBA00023274"/>
    </source>
</evidence>
<protein>
    <recommendedName>
        <fullName evidence="7">Large ribosomal subunit protein mL52</fullName>
    </recommendedName>
    <alternativeName>
        <fullName evidence="8">39S ribosomal protein L52, mitochondrial</fullName>
    </alternativeName>
</protein>
<accession>V3ZG08</accession>
<keyword evidence="5" id="KW-0496">Mitochondrion</keyword>